<dbReference type="Pfam" id="PF00903">
    <property type="entry name" value="Glyoxalase"/>
    <property type="match status" value="1"/>
</dbReference>
<organism evidence="2">
    <name type="scientific">Leptospirillum ferriphilum</name>
    <dbReference type="NCBI Taxonomy" id="178606"/>
    <lineage>
        <taxon>Bacteria</taxon>
        <taxon>Pseudomonadati</taxon>
        <taxon>Nitrospirota</taxon>
        <taxon>Nitrospiria</taxon>
        <taxon>Nitrospirales</taxon>
        <taxon>Nitrospiraceae</taxon>
        <taxon>Leptospirillum</taxon>
    </lineage>
</organism>
<feature type="domain" description="VOC" evidence="1">
    <location>
        <begin position="5"/>
        <end position="121"/>
    </location>
</feature>
<dbReference type="PANTHER" id="PTHR33993">
    <property type="entry name" value="GLYOXALASE-RELATED"/>
    <property type="match status" value="1"/>
</dbReference>
<name>A0A2I2MFW9_9BACT</name>
<dbReference type="SUPFAM" id="SSF54593">
    <property type="entry name" value="Glyoxalase/Bleomycin resistance protein/Dihydroxybiphenyl dioxygenase"/>
    <property type="match status" value="1"/>
</dbReference>
<dbReference type="PROSITE" id="PS51819">
    <property type="entry name" value="VOC"/>
    <property type="match status" value="1"/>
</dbReference>
<dbReference type="InterPro" id="IPR052164">
    <property type="entry name" value="Anthracycline_SecMetBiosynth"/>
</dbReference>
<dbReference type="InterPro" id="IPR037523">
    <property type="entry name" value="VOC_core"/>
</dbReference>
<sequence>MQGKAFKKVAFSCYPVSDMEKARDFYEGVLGLAPASKLHDQWYEYDLGETTFAITTMAAEGFPKPGSQGSVAFEVADIENLVERLRKENVEFLVPDVCDFPTCKAAFLKDPDGNMLSLHQLK</sequence>
<dbReference type="InterPro" id="IPR029068">
    <property type="entry name" value="Glyas_Bleomycin-R_OHBP_Dase"/>
</dbReference>
<dbReference type="AlphaFoldDB" id="A0A2I2MFW9"/>
<dbReference type="InterPro" id="IPR004360">
    <property type="entry name" value="Glyas_Fos-R_dOase_dom"/>
</dbReference>
<proteinExistence type="predicted"/>
<gene>
    <name evidence="2" type="ORF">LFTS_01234</name>
</gene>
<evidence type="ECO:0000313" key="2">
    <source>
        <dbReference type="EMBL" id="SOU92607.1"/>
    </source>
</evidence>
<dbReference type="Gene3D" id="3.10.180.10">
    <property type="entry name" value="2,3-Dihydroxybiphenyl 1,2-Dioxygenase, domain 1"/>
    <property type="match status" value="1"/>
</dbReference>
<dbReference type="RefSeq" id="WP_180271622.1">
    <property type="nucleotide sequence ID" value="NZ_OBMB01000001.1"/>
</dbReference>
<dbReference type="EMBL" id="LT966316">
    <property type="protein sequence ID" value="SOU92607.1"/>
    <property type="molecule type" value="Genomic_DNA"/>
</dbReference>
<accession>A0A2I2MFW9</accession>
<protein>
    <submittedName>
        <fullName evidence="2">Glyoxalase-like domain protein</fullName>
    </submittedName>
</protein>
<evidence type="ECO:0000259" key="1">
    <source>
        <dbReference type="PROSITE" id="PS51819"/>
    </source>
</evidence>
<reference evidence="2" key="1">
    <citation type="submission" date="2017-12" db="EMBL/GenBank/DDBJ databases">
        <authorList>
            <consortium name="SysMetEx"/>
        </authorList>
    </citation>
    <scope>NUCLEOTIDE SEQUENCE</scope>
    <source>
        <strain evidence="2">Pb_238</strain>
    </source>
</reference>